<keyword evidence="3" id="KW-1185">Reference proteome</keyword>
<reference evidence="2 3" key="1">
    <citation type="submission" date="2017-10" db="EMBL/GenBank/DDBJ databases">
        <title>The draft genome sequence of Lewinella nigricans NBRC 102662.</title>
        <authorList>
            <person name="Wang K."/>
        </authorList>
    </citation>
    <scope>NUCLEOTIDE SEQUENCE [LARGE SCALE GENOMIC DNA]</scope>
    <source>
        <strain evidence="2 3">NBRC 102662</strain>
    </source>
</reference>
<dbReference type="EMBL" id="PDUD01000018">
    <property type="protein sequence ID" value="PHN06444.1"/>
    <property type="molecule type" value="Genomic_DNA"/>
</dbReference>
<dbReference type="SUPFAM" id="SSF52540">
    <property type="entry name" value="P-loop containing nucleoside triphosphate hydrolases"/>
    <property type="match status" value="1"/>
</dbReference>
<comment type="caution">
    <text evidence="2">The sequence shown here is derived from an EMBL/GenBank/DDBJ whole genome shotgun (WGS) entry which is preliminary data.</text>
</comment>
<proteinExistence type="predicted"/>
<dbReference type="GO" id="GO:0008146">
    <property type="term" value="F:sulfotransferase activity"/>
    <property type="evidence" value="ECO:0007669"/>
    <property type="project" value="InterPro"/>
</dbReference>
<protein>
    <recommendedName>
        <fullName evidence="1">Sulfotransferase domain-containing protein</fullName>
    </recommendedName>
</protein>
<dbReference type="Pfam" id="PF00685">
    <property type="entry name" value="Sulfotransfer_1"/>
    <property type="match status" value="1"/>
</dbReference>
<dbReference type="InterPro" id="IPR000863">
    <property type="entry name" value="Sulfotransferase_dom"/>
</dbReference>
<gene>
    <name evidence="2" type="ORF">CRP01_12820</name>
</gene>
<name>A0A2D0ND54_FLAN2</name>
<feature type="domain" description="Sulfotransferase" evidence="1">
    <location>
        <begin position="8"/>
        <end position="149"/>
    </location>
</feature>
<sequence length="296" mass="34504">MKKLFLHIGYGKCGTTAIQKFAYNNFKHNSRIYLPETGWWKQGEGHHHLAANLNYEVREEDLSEKWEMAANELVDSGAEIGFISSEQFCFLRPAQVKVIHRVLTRYDWEIKIIFFVRSQLDLALSSYMQKLKHTSFRELGSFEKFFSLHKNSFDFQHRIAVWEELFGLENLIVRLYDKALVENVIDQLNEILEVDIEPAPVAEPASPRANFSIIPECIELIKFYDENTPDSSAKRPEFISKLITLSQKMARCSAGIKLFAKEELQIIDHFRGINEDFGNKFLSESERRALNQKFTR</sequence>
<organism evidence="2 3">
    <name type="scientific">Flavilitoribacter nigricans (strain ATCC 23147 / DSM 23189 / NBRC 102662 / NCIMB 1420 / SS-2)</name>
    <name type="common">Lewinella nigricans</name>
    <dbReference type="NCBI Taxonomy" id="1122177"/>
    <lineage>
        <taxon>Bacteria</taxon>
        <taxon>Pseudomonadati</taxon>
        <taxon>Bacteroidota</taxon>
        <taxon>Saprospiria</taxon>
        <taxon>Saprospirales</taxon>
        <taxon>Lewinellaceae</taxon>
        <taxon>Flavilitoribacter</taxon>
    </lineage>
</organism>
<dbReference type="RefSeq" id="WP_099150428.1">
    <property type="nucleotide sequence ID" value="NZ_PDUD01000018.1"/>
</dbReference>
<dbReference type="Proteomes" id="UP000223913">
    <property type="component" value="Unassembled WGS sequence"/>
</dbReference>
<evidence type="ECO:0000313" key="2">
    <source>
        <dbReference type="EMBL" id="PHN06444.1"/>
    </source>
</evidence>
<evidence type="ECO:0000313" key="3">
    <source>
        <dbReference type="Proteomes" id="UP000223913"/>
    </source>
</evidence>
<dbReference type="AlphaFoldDB" id="A0A2D0ND54"/>
<evidence type="ECO:0000259" key="1">
    <source>
        <dbReference type="Pfam" id="PF00685"/>
    </source>
</evidence>
<accession>A0A2D0ND54</accession>
<dbReference type="OrthoDB" id="565403at2"/>
<dbReference type="InterPro" id="IPR027417">
    <property type="entry name" value="P-loop_NTPase"/>
</dbReference>
<dbReference type="Gene3D" id="3.40.50.300">
    <property type="entry name" value="P-loop containing nucleotide triphosphate hydrolases"/>
    <property type="match status" value="1"/>
</dbReference>